<dbReference type="GO" id="GO:0000287">
    <property type="term" value="F:magnesium ion binding"/>
    <property type="evidence" value="ECO:0007669"/>
    <property type="project" value="UniProtKB-ARBA"/>
</dbReference>
<dbReference type="InterPro" id="IPR013342">
    <property type="entry name" value="Mandelate_racemase_C"/>
</dbReference>
<evidence type="ECO:0000256" key="7">
    <source>
        <dbReference type="ARBA" id="ARBA00023235"/>
    </source>
</evidence>
<dbReference type="GO" id="GO:0016854">
    <property type="term" value="F:racemase and epimerase activity"/>
    <property type="evidence" value="ECO:0007669"/>
    <property type="project" value="UniProtKB-ARBA"/>
</dbReference>
<proteinExistence type="inferred from homology"/>
<evidence type="ECO:0000313" key="10">
    <source>
        <dbReference type="EMBL" id="MXP42035.1"/>
    </source>
</evidence>
<comment type="similarity">
    <text evidence="3">Belongs to the mandelate racemase/muconate lactonizing enzyme family.</text>
</comment>
<comment type="caution">
    <text evidence="10">The sequence shown here is derived from an EMBL/GenBank/DDBJ whole genome shotgun (WGS) entry which is preliminary data.</text>
</comment>
<dbReference type="GO" id="GO:0006518">
    <property type="term" value="P:peptide metabolic process"/>
    <property type="evidence" value="ECO:0007669"/>
    <property type="project" value="UniProtKB-ARBA"/>
</dbReference>
<name>A0A6I4UYR5_9SPHN</name>
<comment type="pathway">
    <text evidence="2">Aromatic compound metabolism.</text>
</comment>
<dbReference type="Pfam" id="PF02746">
    <property type="entry name" value="MR_MLE_N"/>
    <property type="match status" value="1"/>
</dbReference>
<dbReference type="Gene3D" id="3.20.20.120">
    <property type="entry name" value="Enolase-like C-terminal domain"/>
    <property type="match status" value="1"/>
</dbReference>
<dbReference type="SFLD" id="SFLDG00180">
    <property type="entry name" value="muconate_cycloisomerase"/>
    <property type="match status" value="1"/>
</dbReference>
<dbReference type="SFLD" id="SFLDS00001">
    <property type="entry name" value="Enolase"/>
    <property type="match status" value="1"/>
</dbReference>
<keyword evidence="11" id="KW-1185">Reference proteome</keyword>
<dbReference type="CDD" id="cd03318">
    <property type="entry name" value="MLE"/>
    <property type="match status" value="1"/>
</dbReference>
<dbReference type="InterPro" id="IPR029017">
    <property type="entry name" value="Enolase-like_N"/>
</dbReference>
<evidence type="ECO:0000256" key="8">
    <source>
        <dbReference type="PIRSR" id="PIRSR613370-1"/>
    </source>
</evidence>
<dbReference type="RefSeq" id="WP_160746891.1">
    <property type="nucleotide sequence ID" value="NZ_WTYK01000005.1"/>
</dbReference>
<dbReference type="InterPro" id="IPR018110">
    <property type="entry name" value="Mandel_Rmase/mucon_lact_enz_CS"/>
</dbReference>
<evidence type="ECO:0000256" key="2">
    <source>
        <dbReference type="ARBA" id="ARBA00005211"/>
    </source>
</evidence>
<dbReference type="InterPro" id="IPR013341">
    <property type="entry name" value="Mandelate_racemase_N_dom"/>
</dbReference>
<keyword evidence="4" id="KW-0479">Metal-binding</keyword>
<evidence type="ECO:0000313" key="11">
    <source>
        <dbReference type="Proteomes" id="UP000469159"/>
    </source>
</evidence>
<evidence type="ECO:0000256" key="5">
    <source>
        <dbReference type="ARBA" id="ARBA00022797"/>
    </source>
</evidence>
<accession>A0A6I4UYR5</accession>
<dbReference type="GO" id="GO:0018849">
    <property type="term" value="F:muconate cycloisomerase activity"/>
    <property type="evidence" value="ECO:0007669"/>
    <property type="project" value="InterPro"/>
</dbReference>
<dbReference type="SUPFAM" id="SSF51604">
    <property type="entry name" value="Enolase C-terminal domain-like"/>
    <property type="match status" value="1"/>
</dbReference>
<dbReference type="EMBL" id="WTYK01000005">
    <property type="protein sequence ID" value="MXP42035.1"/>
    <property type="molecule type" value="Genomic_DNA"/>
</dbReference>
<organism evidence="10 11">
    <name type="scientific">Croceibacterium soli</name>
    <dbReference type="NCBI Taxonomy" id="1739690"/>
    <lineage>
        <taxon>Bacteria</taxon>
        <taxon>Pseudomonadati</taxon>
        <taxon>Pseudomonadota</taxon>
        <taxon>Alphaproteobacteria</taxon>
        <taxon>Sphingomonadales</taxon>
        <taxon>Erythrobacteraceae</taxon>
        <taxon>Croceibacterium</taxon>
    </lineage>
</organism>
<dbReference type="InterPro" id="IPR013370">
    <property type="entry name" value="Chloromuconate_cycloisomerase"/>
</dbReference>
<gene>
    <name evidence="10" type="ORF">GRI75_10325</name>
</gene>
<dbReference type="PROSITE" id="PS00909">
    <property type="entry name" value="MR_MLE_2"/>
    <property type="match status" value="1"/>
</dbReference>
<dbReference type="SUPFAM" id="SSF54826">
    <property type="entry name" value="Enolase N-terminal domain-like"/>
    <property type="match status" value="1"/>
</dbReference>
<protein>
    <submittedName>
        <fullName evidence="10">Muconate cycloisomerase</fullName>
    </submittedName>
</protein>
<evidence type="ECO:0000256" key="3">
    <source>
        <dbReference type="ARBA" id="ARBA00008031"/>
    </source>
</evidence>
<dbReference type="InterPro" id="IPR029065">
    <property type="entry name" value="Enolase_C-like"/>
</dbReference>
<evidence type="ECO:0000259" key="9">
    <source>
        <dbReference type="SMART" id="SM00922"/>
    </source>
</evidence>
<dbReference type="PANTHER" id="PTHR48073">
    <property type="entry name" value="O-SUCCINYLBENZOATE SYNTHASE-RELATED"/>
    <property type="match status" value="1"/>
</dbReference>
<dbReference type="InterPro" id="IPR036849">
    <property type="entry name" value="Enolase-like_C_sf"/>
</dbReference>
<evidence type="ECO:0000256" key="4">
    <source>
        <dbReference type="ARBA" id="ARBA00022723"/>
    </source>
</evidence>
<evidence type="ECO:0000256" key="1">
    <source>
        <dbReference type="ARBA" id="ARBA00001936"/>
    </source>
</evidence>
<keyword evidence="6" id="KW-0464">Manganese</keyword>
<feature type="active site" description="Proton acceptor" evidence="8">
    <location>
        <position position="167"/>
    </location>
</feature>
<dbReference type="GO" id="GO:0009063">
    <property type="term" value="P:amino acid catabolic process"/>
    <property type="evidence" value="ECO:0007669"/>
    <property type="project" value="InterPro"/>
</dbReference>
<dbReference type="GO" id="GO:0030145">
    <property type="term" value="F:manganese ion binding"/>
    <property type="evidence" value="ECO:0007669"/>
    <property type="project" value="InterPro"/>
</dbReference>
<feature type="domain" description="Mandelate racemase/muconate lactonizing enzyme C-terminal" evidence="9">
    <location>
        <begin position="146"/>
        <end position="243"/>
    </location>
</feature>
<dbReference type="AlphaFoldDB" id="A0A6I4UYR5"/>
<comment type="cofactor">
    <cofactor evidence="1">
        <name>Mn(2+)</name>
        <dbReference type="ChEBI" id="CHEBI:29035"/>
    </cofactor>
</comment>
<keyword evidence="5" id="KW-0058">Aromatic hydrocarbons catabolism</keyword>
<dbReference type="SFLD" id="SFLDG01258">
    <property type="entry name" value="(chloro)muconate_cycloisomeras"/>
    <property type="match status" value="1"/>
</dbReference>
<dbReference type="PANTHER" id="PTHR48073:SF2">
    <property type="entry name" value="O-SUCCINYLBENZOATE SYNTHASE"/>
    <property type="match status" value="1"/>
</dbReference>
<dbReference type="Pfam" id="PF13378">
    <property type="entry name" value="MR_MLE_C"/>
    <property type="match status" value="1"/>
</dbReference>
<keyword evidence="7 10" id="KW-0413">Isomerase</keyword>
<sequence length="385" mass="40930">MITIAEIEAILIDVPTIRPHVLAMATMHHQTLCLVRITCSDGITGIGEATTIGGLSYGPEAPETIKLAVDTYFAPALIGEDATKPALAMERLGRHIVGNNFARCAVETALFDAHGKRAGLSISELLGGRVHDRLPVLWTLASGDTARDIDEAQKMLACRRHDAFKIKIGKRPIEEDVAHVAEIKRALGSHASIRVDVNMAWSELEARPALAMLADAGCDLVEQPIHRSNRAGMARLVARSDVPIMADEALNGPASAYDYASAAAADVFAVKIEQSGGLIAAKQVQAVADAAGVGLYGGTMLEGAVGTIASAHVFATFPRLAFGTELFGPLLLTEEILQQPLDYREFGLEVPVGPGLGIALDEDRISFMRRDASRRTISIAAGERG</sequence>
<dbReference type="Proteomes" id="UP000469159">
    <property type="component" value="Unassembled WGS sequence"/>
</dbReference>
<dbReference type="NCBIfam" id="TIGR02534">
    <property type="entry name" value="mucon_cyclo"/>
    <property type="match status" value="1"/>
</dbReference>
<dbReference type="SMART" id="SM00922">
    <property type="entry name" value="MR_MLE"/>
    <property type="match status" value="1"/>
</dbReference>
<dbReference type="PROSITE" id="PS00908">
    <property type="entry name" value="MR_MLE_1"/>
    <property type="match status" value="1"/>
</dbReference>
<evidence type="ECO:0000256" key="6">
    <source>
        <dbReference type="ARBA" id="ARBA00023211"/>
    </source>
</evidence>
<dbReference type="GO" id="GO:0018850">
    <property type="term" value="F:chloromuconate cycloisomerase activity"/>
    <property type="evidence" value="ECO:0007669"/>
    <property type="project" value="InterPro"/>
</dbReference>
<dbReference type="Gene3D" id="3.30.390.10">
    <property type="entry name" value="Enolase-like, N-terminal domain"/>
    <property type="match status" value="1"/>
</dbReference>
<dbReference type="OrthoDB" id="9775913at2"/>
<feature type="active site" description="Proton donor" evidence="8">
    <location>
        <position position="325"/>
    </location>
</feature>
<reference evidence="10 11" key="1">
    <citation type="submission" date="2019-12" db="EMBL/GenBank/DDBJ databases">
        <title>Genomic-based taxomic classification of the family Erythrobacteraceae.</title>
        <authorList>
            <person name="Xu L."/>
        </authorList>
    </citation>
    <scope>NUCLEOTIDE SEQUENCE [LARGE SCALE GENOMIC DNA]</scope>
    <source>
        <strain evidence="10 11">MCCC 1K02066</strain>
    </source>
</reference>